<name>A0AA40E1N7_9PEZI</name>
<protein>
    <submittedName>
        <fullName evidence="1">Uncharacterized protein</fullName>
    </submittedName>
</protein>
<accession>A0AA40E1N7</accession>
<sequence length="174" mass="19489">MRTTTARLSSVPRPHTSPIMTARVCLFVLNDCAQYDEDVRKTLLGLFPAEDAAFAAFQFEKAVTDGLGEIEYHWVIVVGFARHLKSADEAEELHTKLAHLLHCTKGDLEYFKPTVTTPRKQALAELVDGWESALKQRGCGRFAKLGESTEFRCQFGSFSAVREKLHIRNEGCSV</sequence>
<evidence type="ECO:0000313" key="1">
    <source>
        <dbReference type="EMBL" id="KAK0724669.1"/>
    </source>
</evidence>
<dbReference type="AlphaFoldDB" id="A0AA40E1N7"/>
<dbReference type="Proteomes" id="UP001172102">
    <property type="component" value="Unassembled WGS sequence"/>
</dbReference>
<evidence type="ECO:0000313" key="2">
    <source>
        <dbReference type="Proteomes" id="UP001172102"/>
    </source>
</evidence>
<reference evidence="1" key="1">
    <citation type="submission" date="2023-06" db="EMBL/GenBank/DDBJ databases">
        <title>Genome-scale phylogeny and comparative genomics of the fungal order Sordariales.</title>
        <authorList>
            <consortium name="Lawrence Berkeley National Laboratory"/>
            <person name="Hensen N."/>
            <person name="Bonometti L."/>
            <person name="Westerberg I."/>
            <person name="Brannstrom I.O."/>
            <person name="Guillou S."/>
            <person name="Cros-Aarteil S."/>
            <person name="Calhoun S."/>
            <person name="Haridas S."/>
            <person name="Kuo A."/>
            <person name="Mondo S."/>
            <person name="Pangilinan J."/>
            <person name="Riley R."/>
            <person name="Labutti K."/>
            <person name="Andreopoulos B."/>
            <person name="Lipzen A."/>
            <person name="Chen C."/>
            <person name="Yanf M."/>
            <person name="Daum C."/>
            <person name="Ng V."/>
            <person name="Clum A."/>
            <person name="Steindorff A."/>
            <person name="Ohm R."/>
            <person name="Martin F."/>
            <person name="Silar P."/>
            <person name="Natvig D."/>
            <person name="Lalanne C."/>
            <person name="Gautier V."/>
            <person name="Ament-Velasquez S.L."/>
            <person name="Kruys A."/>
            <person name="Hutchinson M.I."/>
            <person name="Powell A.J."/>
            <person name="Barry K."/>
            <person name="Miller A.N."/>
            <person name="Grigoriev I.V."/>
            <person name="Debuchy R."/>
            <person name="Gladieux P."/>
            <person name="Thoren M.H."/>
            <person name="Johannesson H."/>
        </authorList>
    </citation>
    <scope>NUCLEOTIDE SEQUENCE</scope>
    <source>
        <strain evidence="1">SMH4607-1</strain>
    </source>
</reference>
<comment type="caution">
    <text evidence="1">The sequence shown here is derived from an EMBL/GenBank/DDBJ whole genome shotgun (WGS) entry which is preliminary data.</text>
</comment>
<keyword evidence="2" id="KW-1185">Reference proteome</keyword>
<dbReference type="EMBL" id="JAUKUA010000002">
    <property type="protein sequence ID" value="KAK0724669.1"/>
    <property type="molecule type" value="Genomic_DNA"/>
</dbReference>
<proteinExistence type="predicted"/>
<organism evidence="1 2">
    <name type="scientific">Lasiosphaeris hirsuta</name>
    <dbReference type="NCBI Taxonomy" id="260670"/>
    <lineage>
        <taxon>Eukaryota</taxon>
        <taxon>Fungi</taxon>
        <taxon>Dikarya</taxon>
        <taxon>Ascomycota</taxon>
        <taxon>Pezizomycotina</taxon>
        <taxon>Sordariomycetes</taxon>
        <taxon>Sordariomycetidae</taxon>
        <taxon>Sordariales</taxon>
        <taxon>Lasiosphaeriaceae</taxon>
        <taxon>Lasiosphaeris</taxon>
    </lineage>
</organism>
<gene>
    <name evidence="1" type="ORF">B0H67DRAFT_607158</name>
</gene>